<dbReference type="AlphaFoldDB" id="A0A9D2TA32"/>
<sequence length="667" mass="76717">MSINLEGRKTFSEKLHKFFKGLITVRKKRIIPVLLLEIVFLFAAVFLPKELGKDGQVLFRFFLLDQVLLLGLVFRIRISEKWRGYLSFLMFVTAPVFCFWEIEYVNEGTVLGKELVIFLLTYLIMITVFLFLHVFINKACVSIAVGVVLFTFYGLLYSFVMEFRGNGLRASDLYAVQTAANVAEGYVLRFTPERVTVMLAALTFVLVSFYVSYRHKRRERLLSGTLTLVCAIVLSSLFSSGEFVEKYSIKPYLWELAQSKEDHGAFLDFAAGLPYLRVEKPEGYSAKNADALLAEGSKGGVLSSGGLTVERKEAVTKPHVIVVMNESFADFRQMGDLETDKPVLENWDSMEENVIKGFVSIPIFGGWTPNSEFEFLTGFSNAFFPSGSIPYQNYVKKGTPSMNDTMKELDYTSVFMHPQSSSGWNRKAVYEMLGFDETYYIEDFDGYDSLRGMISDKGNYDKIIQVFEEKKEKDEHLFLFNVTMQNHGGYSQSNWEDPVQITSPKGSYPQAAEYLNLIRESDRAWKELVDYFSQEQEPVVLCMFGDHYPKVEESFYEELMESSGVSGAEEAALKYQVPFMIYTNYDIEEKEYENISLNYLSSLVCETAGLPLSEYQKYLENLYEEFPVVNVYGVKDKSGNWHTWDEAMQNRELQEYEKVQYRMLFDN</sequence>
<evidence type="ECO:0000256" key="2">
    <source>
        <dbReference type="ARBA" id="ARBA00004936"/>
    </source>
</evidence>
<evidence type="ECO:0000313" key="9">
    <source>
        <dbReference type="EMBL" id="HJC62905.1"/>
    </source>
</evidence>
<reference evidence="9" key="1">
    <citation type="journal article" date="2021" name="PeerJ">
        <title>Extensive microbial diversity within the chicken gut microbiome revealed by metagenomics and culture.</title>
        <authorList>
            <person name="Gilroy R."/>
            <person name="Ravi A."/>
            <person name="Getino M."/>
            <person name="Pursley I."/>
            <person name="Horton D.L."/>
            <person name="Alikhan N.F."/>
            <person name="Baker D."/>
            <person name="Gharbi K."/>
            <person name="Hall N."/>
            <person name="Watson M."/>
            <person name="Adriaenssens E.M."/>
            <person name="Foster-Nyarko E."/>
            <person name="Jarju S."/>
            <person name="Secka A."/>
            <person name="Antonio M."/>
            <person name="Oren A."/>
            <person name="Chaudhuri R.R."/>
            <person name="La Ragione R."/>
            <person name="Hildebrand F."/>
            <person name="Pallen M.J."/>
        </authorList>
    </citation>
    <scope>NUCLEOTIDE SEQUENCE</scope>
    <source>
        <strain evidence="9">ChiBcec2-3848</strain>
    </source>
</reference>
<name>A0A9D2TA32_9FIRM</name>
<feature type="transmembrane region" description="Helical" evidence="7">
    <location>
        <begin position="139"/>
        <end position="160"/>
    </location>
</feature>
<dbReference type="PANTHER" id="PTHR47371">
    <property type="entry name" value="LIPOTEICHOIC ACID SYNTHASE"/>
    <property type="match status" value="1"/>
</dbReference>
<dbReference type="InterPro" id="IPR017850">
    <property type="entry name" value="Alkaline_phosphatase_core_sf"/>
</dbReference>
<dbReference type="InterPro" id="IPR050448">
    <property type="entry name" value="OpgB/LTA_synthase_biosynth"/>
</dbReference>
<dbReference type="Proteomes" id="UP000823886">
    <property type="component" value="Unassembled WGS sequence"/>
</dbReference>
<feature type="transmembrane region" description="Helical" evidence="7">
    <location>
        <begin position="30"/>
        <end position="47"/>
    </location>
</feature>
<feature type="transmembrane region" description="Helical" evidence="7">
    <location>
        <begin position="85"/>
        <end position="102"/>
    </location>
</feature>
<reference evidence="9" key="2">
    <citation type="submission" date="2021-04" db="EMBL/GenBank/DDBJ databases">
        <authorList>
            <person name="Gilroy R."/>
        </authorList>
    </citation>
    <scope>NUCLEOTIDE SEQUENCE</scope>
    <source>
        <strain evidence="9">ChiBcec2-3848</strain>
    </source>
</reference>
<dbReference type="InterPro" id="IPR000917">
    <property type="entry name" value="Sulfatase_N"/>
</dbReference>
<feature type="domain" description="Sulfatase N-terminal" evidence="8">
    <location>
        <begin position="318"/>
        <end position="606"/>
    </location>
</feature>
<organism evidence="9 10">
    <name type="scientific">Candidatus Blautia merdavium</name>
    <dbReference type="NCBI Taxonomy" id="2838494"/>
    <lineage>
        <taxon>Bacteria</taxon>
        <taxon>Bacillati</taxon>
        <taxon>Bacillota</taxon>
        <taxon>Clostridia</taxon>
        <taxon>Lachnospirales</taxon>
        <taxon>Lachnospiraceae</taxon>
        <taxon>Blautia</taxon>
    </lineage>
</organism>
<dbReference type="CDD" id="cd16015">
    <property type="entry name" value="LTA_synthase"/>
    <property type="match status" value="1"/>
</dbReference>
<evidence type="ECO:0000256" key="7">
    <source>
        <dbReference type="SAM" id="Phobius"/>
    </source>
</evidence>
<feature type="transmembrane region" description="Helical" evidence="7">
    <location>
        <begin position="195"/>
        <end position="213"/>
    </location>
</feature>
<evidence type="ECO:0000256" key="1">
    <source>
        <dbReference type="ARBA" id="ARBA00004651"/>
    </source>
</evidence>
<keyword evidence="3" id="KW-1003">Cell membrane</keyword>
<comment type="caution">
    <text evidence="9">The sequence shown here is derived from an EMBL/GenBank/DDBJ whole genome shotgun (WGS) entry which is preliminary data.</text>
</comment>
<evidence type="ECO:0000256" key="6">
    <source>
        <dbReference type="ARBA" id="ARBA00023136"/>
    </source>
</evidence>
<evidence type="ECO:0000256" key="5">
    <source>
        <dbReference type="ARBA" id="ARBA00022989"/>
    </source>
</evidence>
<feature type="transmembrane region" description="Helical" evidence="7">
    <location>
        <begin position="220"/>
        <end position="238"/>
    </location>
</feature>
<keyword evidence="5 7" id="KW-1133">Transmembrane helix</keyword>
<evidence type="ECO:0000256" key="4">
    <source>
        <dbReference type="ARBA" id="ARBA00022692"/>
    </source>
</evidence>
<dbReference type="EMBL" id="DWVZ01000058">
    <property type="protein sequence ID" value="HJC62905.1"/>
    <property type="molecule type" value="Genomic_DNA"/>
</dbReference>
<keyword evidence="4 7" id="KW-0812">Transmembrane</keyword>
<comment type="pathway">
    <text evidence="2">Cell wall biogenesis; lipoteichoic acid biosynthesis.</text>
</comment>
<keyword evidence="6 7" id="KW-0472">Membrane</keyword>
<dbReference type="GO" id="GO:0005886">
    <property type="term" value="C:plasma membrane"/>
    <property type="evidence" value="ECO:0007669"/>
    <property type="project" value="UniProtKB-SubCell"/>
</dbReference>
<feature type="transmembrane region" description="Helical" evidence="7">
    <location>
        <begin position="114"/>
        <end position="132"/>
    </location>
</feature>
<gene>
    <name evidence="9" type="ORF">H9753_04725</name>
</gene>
<feature type="transmembrane region" description="Helical" evidence="7">
    <location>
        <begin position="59"/>
        <end position="78"/>
    </location>
</feature>
<dbReference type="Pfam" id="PF00884">
    <property type="entry name" value="Sulfatase"/>
    <property type="match status" value="1"/>
</dbReference>
<dbReference type="Gene3D" id="3.40.720.10">
    <property type="entry name" value="Alkaline Phosphatase, subunit A"/>
    <property type="match status" value="1"/>
</dbReference>
<dbReference type="PANTHER" id="PTHR47371:SF3">
    <property type="entry name" value="PHOSPHOGLYCEROL TRANSFERASE I"/>
    <property type="match status" value="1"/>
</dbReference>
<accession>A0A9D2TA32</accession>
<evidence type="ECO:0000259" key="8">
    <source>
        <dbReference type="Pfam" id="PF00884"/>
    </source>
</evidence>
<protein>
    <submittedName>
        <fullName evidence="9">LTA synthase family protein</fullName>
    </submittedName>
</protein>
<proteinExistence type="predicted"/>
<comment type="subcellular location">
    <subcellularLocation>
        <location evidence="1">Cell membrane</location>
        <topology evidence="1">Multi-pass membrane protein</topology>
    </subcellularLocation>
</comment>
<dbReference type="SUPFAM" id="SSF53649">
    <property type="entry name" value="Alkaline phosphatase-like"/>
    <property type="match status" value="1"/>
</dbReference>
<evidence type="ECO:0000313" key="10">
    <source>
        <dbReference type="Proteomes" id="UP000823886"/>
    </source>
</evidence>
<evidence type="ECO:0000256" key="3">
    <source>
        <dbReference type="ARBA" id="ARBA00022475"/>
    </source>
</evidence>